<accession>A0A2K1KLZ3</accession>
<keyword evidence="3" id="KW-1185">Reference proteome</keyword>
<sequence>MVRAHDQSASRKTSMAWSRQRNKLGYCSTDANVFSHSDFLRAVDFAISTPLKADILEN</sequence>
<organism evidence="1">
    <name type="scientific">Physcomitrium patens</name>
    <name type="common">Spreading-leaved earth moss</name>
    <name type="synonym">Physcomitrella patens</name>
    <dbReference type="NCBI Taxonomy" id="3218"/>
    <lineage>
        <taxon>Eukaryota</taxon>
        <taxon>Viridiplantae</taxon>
        <taxon>Streptophyta</taxon>
        <taxon>Embryophyta</taxon>
        <taxon>Bryophyta</taxon>
        <taxon>Bryophytina</taxon>
        <taxon>Bryopsida</taxon>
        <taxon>Funariidae</taxon>
        <taxon>Funariales</taxon>
        <taxon>Funariaceae</taxon>
        <taxon>Physcomitrium</taxon>
    </lineage>
</organism>
<reference evidence="2" key="3">
    <citation type="submission" date="2020-12" db="UniProtKB">
        <authorList>
            <consortium name="EnsemblPlants"/>
        </authorList>
    </citation>
    <scope>IDENTIFICATION</scope>
</reference>
<dbReference type="InParanoid" id="A0A2K1KLZ3"/>
<protein>
    <submittedName>
        <fullName evidence="1 2">Uncharacterized protein</fullName>
    </submittedName>
</protein>
<gene>
    <name evidence="1" type="ORF">PHYPA_005677</name>
</gene>
<reference evidence="1 3" key="2">
    <citation type="journal article" date="2018" name="Plant J.">
        <title>The Physcomitrella patens chromosome-scale assembly reveals moss genome structure and evolution.</title>
        <authorList>
            <person name="Lang D."/>
            <person name="Ullrich K.K."/>
            <person name="Murat F."/>
            <person name="Fuchs J."/>
            <person name="Jenkins J."/>
            <person name="Haas F.B."/>
            <person name="Piednoel M."/>
            <person name="Gundlach H."/>
            <person name="Van Bel M."/>
            <person name="Meyberg R."/>
            <person name="Vives C."/>
            <person name="Morata J."/>
            <person name="Symeonidi A."/>
            <person name="Hiss M."/>
            <person name="Muchero W."/>
            <person name="Kamisugi Y."/>
            <person name="Saleh O."/>
            <person name="Blanc G."/>
            <person name="Decker E.L."/>
            <person name="van Gessel N."/>
            <person name="Grimwood J."/>
            <person name="Hayes R.D."/>
            <person name="Graham S.W."/>
            <person name="Gunter L.E."/>
            <person name="McDaniel S.F."/>
            <person name="Hoernstein S.N.W."/>
            <person name="Larsson A."/>
            <person name="Li F.W."/>
            <person name="Perroud P.F."/>
            <person name="Phillips J."/>
            <person name="Ranjan P."/>
            <person name="Rokshar D.S."/>
            <person name="Rothfels C.J."/>
            <person name="Schneider L."/>
            <person name="Shu S."/>
            <person name="Stevenson D.W."/>
            <person name="Thummler F."/>
            <person name="Tillich M."/>
            <person name="Villarreal Aguilar J.C."/>
            <person name="Widiez T."/>
            <person name="Wong G.K."/>
            <person name="Wymore A."/>
            <person name="Zhang Y."/>
            <person name="Zimmer A.D."/>
            <person name="Quatrano R.S."/>
            <person name="Mayer K.F.X."/>
            <person name="Goodstein D."/>
            <person name="Casacuberta J.M."/>
            <person name="Vandepoele K."/>
            <person name="Reski R."/>
            <person name="Cuming A.C."/>
            <person name="Tuskan G.A."/>
            <person name="Maumus F."/>
            <person name="Salse J."/>
            <person name="Schmutz J."/>
            <person name="Rensing S.A."/>
        </authorList>
    </citation>
    <scope>NUCLEOTIDE SEQUENCE [LARGE SCALE GENOMIC DNA]</scope>
    <source>
        <strain evidence="2 3">cv. Gransden 2004</strain>
    </source>
</reference>
<dbReference type="EnsemblPlants" id="Pp3c4_2620V3.1">
    <property type="protein sequence ID" value="PAC:32920795.CDS.1"/>
    <property type="gene ID" value="Pp3c4_2620"/>
</dbReference>
<evidence type="ECO:0000313" key="3">
    <source>
        <dbReference type="Proteomes" id="UP000006727"/>
    </source>
</evidence>
<evidence type="ECO:0000313" key="2">
    <source>
        <dbReference type="EnsemblPlants" id="PAC:32920795.CDS.1"/>
    </source>
</evidence>
<reference evidence="1 3" key="1">
    <citation type="journal article" date="2008" name="Science">
        <title>The Physcomitrella genome reveals evolutionary insights into the conquest of land by plants.</title>
        <authorList>
            <person name="Rensing S."/>
            <person name="Lang D."/>
            <person name="Zimmer A."/>
            <person name="Terry A."/>
            <person name="Salamov A."/>
            <person name="Shapiro H."/>
            <person name="Nishiyama T."/>
            <person name="Perroud P.-F."/>
            <person name="Lindquist E."/>
            <person name="Kamisugi Y."/>
            <person name="Tanahashi T."/>
            <person name="Sakakibara K."/>
            <person name="Fujita T."/>
            <person name="Oishi K."/>
            <person name="Shin-I T."/>
            <person name="Kuroki Y."/>
            <person name="Toyoda A."/>
            <person name="Suzuki Y."/>
            <person name="Hashimoto A."/>
            <person name="Yamaguchi K."/>
            <person name="Sugano A."/>
            <person name="Kohara Y."/>
            <person name="Fujiyama A."/>
            <person name="Anterola A."/>
            <person name="Aoki S."/>
            <person name="Ashton N."/>
            <person name="Barbazuk W.B."/>
            <person name="Barker E."/>
            <person name="Bennetzen J."/>
            <person name="Bezanilla M."/>
            <person name="Blankenship R."/>
            <person name="Cho S.H."/>
            <person name="Dutcher S."/>
            <person name="Estelle M."/>
            <person name="Fawcett J.A."/>
            <person name="Gundlach H."/>
            <person name="Hanada K."/>
            <person name="Heyl A."/>
            <person name="Hicks K.A."/>
            <person name="Hugh J."/>
            <person name="Lohr M."/>
            <person name="Mayer K."/>
            <person name="Melkozernov A."/>
            <person name="Murata T."/>
            <person name="Nelson D."/>
            <person name="Pils B."/>
            <person name="Prigge M."/>
            <person name="Reiss B."/>
            <person name="Renner T."/>
            <person name="Rombauts S."/>
            <person name="Rushton P."/>
            <person name="Sanderfoot A."/>
            <person name="Schween G."/>
            <person name="Shiu S.-H."/>
            <person name="Stueber K."/>
            <person name="Theodoulou F.L."/>
            <person name="Tu H."/>
            <person name="Van de Peer Y."/>
            <person name="Verrier P.J."/>
            <person name="Waters E."/>
            <person name="Wood A."/>
            <person name="Yang L."/>
            <person name="Cove D."/>
            <person name="Cuming A."/>
            <person name="Hasebe M."/>
            <person name="Lucas S."/>
            <person name="Mishler D.B."/>
            <person name="Reski R."/>
            <person name="Grigoriev I."/>
            <person name="Quatrano R.S."/>
            <person name="Boore J.L."/>
        </authorList>
    </citation>
    <scope>NUCLEOTIDE SEQUENCE [LARGE SCALE GENOMIC DNA]</scope>
    <source>
        <strain evidence="2 3">cv. Gransden 2004</strain>
    </source>
</reference>
<dbReference type="EMBL" id="ABEU02000004">
    <property type="protein sequence ID" value="PNR54784.1"/>
    <property type="molecule type" value="Genomic_DNA"/>
</dbReference>
<name>A0A2K1KLZ3_PHYPA</name>
<dbReference type="Gramene" id="Pp3c4_2620V3.1">
    <property type="protein sequence ID" value="PAC:32920795.CDS.1"/>
    <property type="gene ID" value="Pp3c4_2620"/>
</dbReference>
<dbReference type="AlphaFoldDB" id="A0A2K1KLZ3"/>
<proteinExistence type="predicted"/>
<dbReference type="Proteomes" id="UP000006727">
    <property type="component" value="Chromosome 4"/>
</dbReference>
<evidence type="ECO:0000313" key="1">
    <source>
        <dbReference type="EMBL" id="PNR54784.1"/>
    </source>
</evidence>